<feature type="signal peptide" evidence="2">
    <location>
        <begin position="1"/>
        <end position="33"/>
    </location>
</feature>
<feature type="compositionally biased region" description="Basic and acidic residues" evidence="1">
    <location>
        <begin position="67"/>
        <end position="110"/>
    </location>
</feature>
<dbReference type="Pfam" id="PF06830">
    <property type="entry name" value="Root_cap"/>
    <property type="match status" value="1"/>
</dbReference>
<feature type="compositionally biased region" description="Gly residues" evidence="1">
    <location>
        <begin position="236"/>
        <end position="248"/>
    </location>
</feature>
<proteinExistence type="predicted"/>
<organism evidence="3 4">
    <name type="scientific">Ceratodon purpureus</name>
    <name type="common">Fire moss</name>
    <name type="synonym">Dicranum purpureum</name>
    <dbReference type="NCBI Taxonomy" id="3225"/>
    <lineage>
        <taxon>Eukaryota</taxon>
        <taxon>Viridiplantae</taxon>
        <taxon>Streptophyta</taxon>
        <taxon>Embryophyta</taxon>
        <taxon>Bryophyta</taxon>
        <taxon>Bryophytina</taxon>
        <taxon>Bryopsida</taxon>
        <taxon>Dicranidae</taxon>
        <taxon>Pseudoditrichales</taxon>
        <taxon>Ditrichaceae</taxon>
        <taxon>Ceratodon</taxon>
    </lineage>
</organism>
<feature type="compositionally biased region" description="Basic and acidic residues" evidence="1">
    <location>
        <begin position="150"/>
        <end position="162"/>
    </location>
</feature>
<feature type="compositionally biased region" description="Basic and acidic residues" evidence="1">
    <location>
        <begin position="35"/>
        <end position="52"/>
    </location>
</feature>
<dbReference type="AlphaFoldDB" id="A0A8T0GL23"/>
<reference evidence="3" key="1">
    <citation type="submission" date="2020-06" db="EMBL/GenBank/DDBJ databases">
        <title>WGS assembly of Ceratodon purpureus strain R40.</title>
        <authorList>
            <person name="Carey S.B."/>
            <person name="Jenkins J."/>
            <person name="Shu S."/>
            <person name="Lovell J.T."/>
            <person name="Sreedasyam A."/>
            <person name="Maumus F."/>
            <person name="Tiley G.P."/>
            <person name="Fernandez-Pozo N."/>
            <person name="Barry K."/>
            <person name="Chen C."/>
            <person name="Wang M."/>
            <person name="Lipzen A."/>
            <person name="Daum C."/>
            <person name="Saski C.A."/>
            <person name="Payton A.C."/>
            <person name="Mcbreen J.C."/>
            <person name="Conrad R.E."/>
            <person name="Kollar L.M."/>
            <person name="Olsson S."/>
            <person name="Huttunen S."/>
            <person name="Landis J.B."/>
            <person name="Wickett N.J."/>
            <person name="Johnson M.G."/>
            <person name="Rensing S.A."/>
            <person name="Grimwood J."/>
            <person name="Schmutz J."/>
            <person name="Mcdaniel S.F."/>
        </authorList>
    </citation>
    <scope>NUCLEOTIDE SEQUENCE</scope>
    <source>
        <strain evidence="3">R40</strain>
    </source>
</reference>
<feature type="chain" id="PRO_5035882813" evidence="2">
    <location>
        <begin position="34"/>
        <end position="535"/>
    </location>
</feature>
<evidence type="ECO:0000313" key="4">
    <source>
        <dbReference type="Proteomes" id="UP000822688"/>
    </source>
</evidence>
<gene>
    <name evidence="3" type="ORF">KC19_10G164400</name>
</gene>
<evidence type="ECO:0000313" key="3">
    <source>
        <dbReference type="EMBL" id="KAG0560231.1"/>
    </source>
</evidence>
<comment type="caution">
    <text evidence="3">The sequence shown here is derived from an EMBL/GenBank/DDBJ whole genome shotgun (WGS) entry which is preliminary data.</text>
</comment>
<keyword evidence="2" id="KW-0732">Signal</keyword>
<dbReference type="InterPro" id="IPR009646">
    <property type="entry name" value="Root_cap"/>
</dbReference>
<feature type="compositionally biased region" description="Gly residues" evidence="1">
    <location>
        <begin position="169"/>
        <end position="180"/>
    </location>
</feature>
<sequence length="535" mass="54905">MAYTRPFRLRPAMMVLVLALIAMLVIQPMLVAAKKGGDKKKEKDDDDVKSGDKDDDGDSGKGKGKGKGNDVEEKKGGGDEKKKGDGDEKKKGGGDEKKKGGGDEKKKGGGEVEEGPEADHEEGPEAEGTGEGPKEGGAGGGKPEGGAGAGKEEGAEAGHVEEGPEAEGTGEGTEEGGAGGAKPEAGAGAGKEEGAEAGPEEGAEAEGTGEGPEQGEAGAEEGAEAGPQEGAEAEGTGEGTQEAGGAGAGEEEGAEAEGTGAEGPEEEGTEAGPEAGNGESEAGKKPNCKKKGSMCGDPKIIGGDGVTFYFEGRKNQDFCLVSDSDLHINAHFIGIRPEGRTREFTWVQALGLVFGRHSLTVAVKSVGEWDSKIDQLEFSYNGVPFSLDSWWISPNGVMKLNRIGATNAVDLVIKEKMGVSVTAIPVTKEENRVHRYGITDDDCFAHFDMQFRFYNLSSSVNGVLGQTYQPGFVNAMKTMGGADRFASSSLLATDCKASQYTASPVPPSSAMPSFEVACGSSGKPSGVPGGITCRR</sequence>
<protein>
    <submittedName>
        <fullName evidence="3">Uncharacterized protein</fullName>
    </submittedName>
</protein>
<evidence type="ECO:0000256" key="1">
    <source>
        <dbReference type="SAM" id="MobiDB-lite"/>
    </source>
</evidence>
<name>A0A8T0GL23_CERPU</name>
<dbReference type="Proteomes" id="UP000822688">
    <property type="component" value="Chromosome 10"/>
</dbReference>
<accession>A0A8T0GL23</accession>
<dbReference type="PANTHER" id="PTHR31656">
    <property type="entry name" value="ROOT CAP DOMAIN-CONTAINING PROTEIN"/>
    <property type="match status" value="1"/>
</dbReference>
<keyword evidence="4" id="KW-1185">Reference proteome</keyword>
<feature type="region of interest" description="Disordered" evidence="1">
    <location>
        <begin position="33"/>
        <end position="296"/>
    </location>
</feature>
<dbReference type="EMBL" id="CM026431">
    <property type="protein sequence ID" value="KAG0560231.1"/>
    <property type="molecule type" value="Genomic_DNA"/>
</dbReference>
<evidence type="ECO:0000256" key="2">
    <source>
        <dbReference type="SAM" id="SignalP"/>
    </source>
</evidence>
<feature type="compositionally biased region" description="Gly residues" evidence="1">
    <location>
        <begin position="129"/>
        <end position="149"/>
    </location>
</feature>
<feature type="compositionally biased region" description="Low complexity" evidence="1">
    <location>
        <begin position="224"/>
        <end position="235"/>
    </location>
</feature>